<dbReference type="Proteomes" id="UP000320085">
    <property type="component" value="Unassembled WGS sequence"/>
</dbReference>
<gene>
    <name evidence="2" type="ORF">FHX52_0336</name>
</gene>
<dbReference type="OrthoDB" id="4821781at2"/>
<dbReference type="RefSeq" id="WP_141819355.1">
    <property type="nucleotide sequence ID" value="NZ_BAAAQC010000005.1"/>
</dbReference>
<dbReference type="SUPFAM" id="SSF55729">
    <property type="entry name" value="Acyl-CoA N-acyltransferases (Nat)"/>
    <property type="match status" value="1"/>
</dbReference>
<dbReference type="InterPro" id="IPR016181">
    <property type="entry name" value="Acyl_CoA_acyltransferase"/>
</dbReference>
<protein>
    <recommendedName>
        <fullName evidence="1">N-acetyltransferase domain-containing protein</fullName>
    </recommendedName>
</protein>
<evidence type="ECO:0000259" key="1">
    <source>
        <dbReference type="PROSITE" id="PS51186"/>
    </source>
</evidence>
<sequence length="207" mass="21647">MPADTVVLRDDDERYPSLTTHGWSVTARSWGARLELTDGHEQCWVAALDGLPPEDVCRELSAADVTAALALDSATARDYPGGVATAHERLTAVRASPAAGRRGFGVLDADQNLVAMTFVDVVDVVGAEAEVDFTVVARHRRGRGLATAVKAASLLALKRAGVTTVRTGGSDENSGILAANQALGFQVDEHWPTLTAANGPASVPSHP</sequence>
<dbReference type="AlphaFoldDB" id="A0A543PT34"/>
<dbReference type="InterPro" id="IPR000182">
    <property type="entry name" value="GNAT_dom"/>
</dbReference>
<dbReference type="PROSITE" id="PS51186">
    <property type="entry name" value="GNAT"/>
    <property type="match status" value="1"/>
</dbReference>
<evidence type="ECO:0000313" key="2">
    <source>
        <dbReference type="EMBL" id="TQN47243.1"/>
    </source>
</evidence>
<feature type="domain" description="N-acetyltransferase" evidence="1">
    <location>
        <begin position="55"/>
        <end position="207"/>
    </location>
</feature>
<accession>A0A543PT34</accession>
<proteinExistence type="predicted"/>
<dbReference type="Gene3D" id="3.40.630.30">
    <property type="match status" value="1"/>
</dbReference>
<evidence type="ECO:0000313" key="3">
    <source>
        <dbReference type="Proteomes" id="UP000320085"/>
    </source>
</evidence>
<name>A0A543PT34_9MICO</name>
<comment type="caution">
    <text evidence="2">The sequence shown here is derived from an EMBL/GenBank/DDBJ whole genome shotgun (WGS) entry which is preliminary data.</text>
</comment>
<organism evidence="2 3">
    <name type="scientific">Humibacillus xanthopallidus</name>
    <dbReference type="NCBI Taxonomy" id="412689"/>
    <lineage>
        <taxon>Bacteria</taxon>
        <taxon>Bacillati</taxon>
        <taxon>Actinomycetota</taxon>
        <taxon>Actinomycetes</taxon>
        <taxon>Micrococcales</taxon>
        <taxon>Intrasporangiaceae</taxon>
        <taxon>Humibacillus</taxon>
    </lineage>
</organism>
<reference evidence="2 3" key="1">
    <citation type="submission" date="2019-06" db="EMBL/GenBank/DDBJ databases">
        <title>Sequencing the genomes of 1000 actinobacteria strains.</title>
        <authorList>
            <person name="Klenk H.-P."/>
        </authorList>
    </citation>
    <scope>NUCLEOTIDE SEQUENCE [LARGE SCALE GENOMIC DNA]</scope>
    <source>
        <strain evidence="2 3">DSM 21776</strain>
    </source>
</reference>
<dbReference type="EMBL" id="VFQF01000001">
    <property type="protein sequence ID" value="TQN47243.1"/>
    <property type="molecule type" value="Genomic_DNA"/>
</dbReference>
<dbReference type="GO" id="GO:0016747">
    <property type="term" value="F:acyltransferase activity, transferring groups other than amino-acyl groups"/>
    <property type="evidence" value="ECO:0007669"/>
    <property type="project" value="InterPro"/>
</dbReference>